<dbReference type="AlphaFoldDB" id="A0A3F2XZ38"/>
<dbReference type="PROSITE" id="PS00595">
    <property type="entry name" value="AA_TRANSFER_CLASS_5"/>
    <property type="match status" value="1"/>
</dbReference>
<dbReference type="OMA" id="AFVYFCD"/>
<dbReference type="InterPro" id="IPR022278">
    <property type="entry name" value="Pser_aminoTfrase"/>
</dbReference>
<comment type="similarity">
    <text evidence="3">Belongs to the class-V pyridoxal-phosphate-dependent aminotransferase family. SerC subfamily.</text>
</comment>
<comment type="catalytic activity">
    <reaction evidence="10">
        <text>4-(phosphooxy)-L-threonine + 2-oxoglutarate = (R)-3-hydroxy-2-oxo-4-phosphooxybutanoate + L-glutamate</text>
        <dbReference type="Rhea" id="RHEA:16573"/>
        <dbReference type="ChEBI" id="CHEBI:16810"/>
        <dbReference type="ChEBI" id="CHEBI:29985"/>
        <dbReference type="ChEBI" id="CHEBI:58452"/>
        <dbReference type="ChEBI" id="CHEBI:58538"/>
        <dbReference type="EC" id="2.6.1.52"/>
    </reaction>
</comment>
<evidence type="ECO:0000259" key="13">
    <source>
        <dbReference type="Pfam" id="PF00266"/>
    </source>
</evidence>
<evidence type="ECO:0000256" key="7">
    <source>
        <dbReference type="ARBA" id="ARBA00022679"/>
    </source>
</evidence>
<keyword evidence="7" id="KW-0808">Transferase</keyword>
<keyword evidence="8" id="KW-0663">Pyridoxal phosphate</keyword>
<dbReference type="UniPathway" id="UPA00135">
    <property type="reaction ID" value="UER00197"/>
</dbReference>
<reference evidence="14 15" key="1">
    <citation type="submission" date="2019-07" db="EMBL/GenBank/DDBJ databases">
        <authorList>
            <person name="Friedrich A."/>
            <person name="Schacherer J."/>
        </authorList>
    </citation>
    <scope>NUCLEOTIDE SEQUENCE [LARGE SCALE GENOMIC DNA]</scope>
</reference>
<dbReference type="GO" id="GO:0006564">
    <property type="term" value="P:L-serine biosynthetic process"/>
    <property type="evidence" value="ECO:0007669"/>
    <property type="project" value="UniProtKB-KW"/>
</dbReference>
<dbReference type="InterPro" id="IPR015421">
    <property type="entry name" value="PyrdxlP-dep_Trfase_major"/>
</dbReference>
<dbReference type="NCBIfam" id="NF003764">
    <property type="entry name" value="PRK05355.1"/>
    <property type="match status" value="1"/>
</dbReference>
<evidence type="ECO:0000256" key="5">
    <source>
        <dbReference type="ARBA" id="ARBA00022576"/>
    </source>
</evidence>
<proteinExistence type="inferred from homology"/>
<dbReference type="FunFam" id="3.40.640.10:FF:000010">
    <property type="entry name" value="Phosphoserine aminotransferase"/>
    <property type="match status" value="1"/>
</dbReference>
<dbReference type="PANTHER" id="PTHR43247:SF1">
    <property type="entry name" value="PHOSPHOSERINE AMINOTRANSFERASE"/>
    <property type="match status" value="1"/>
</dbReference>
<evidence type="ECO:0000256" key="2">
    <source>
        <dbReference type="ARBA" id="ARBA00005099"/>
    </source>
</evidence>
<dbReference type="Pfam" id="PF00266">
    <property type="entry name" value="Aminotran_5"/>
    <property type="match status" value="1"/>
</dbReference>
<evidence type="ECO:0000256" key="8">
    <source>
        <dbReference type="ARBA" id="ARBA00022898"/>
    </source>
</evidence>
<dbReference type="EMBL" id="CABFWN010000001">
    <property type="protein sequence ID" value="VUG16300.1"/>
    <property type="molecule type" value="Genomic_DNA"/>
</dbReference>
<keyword evidence="5" id="KW-0032">Aminotransferase</keyword>
<evidence type="ECO:0000313" key="14">
    <source>
        <dbReference type="EMBL" id="VUG16300.1"/>
    </source>
</evidence>
<comment type="cofactor">
    <cofactor evidence="1 12">
        <name>pyridoxal 5'-phosphate</name>
        <dbReference type="ChEBI" id="CHEBI:597326"/>
    </cofactor>
</comment>
<evidence type="ECO:0000256" key="11">
    <source>
        <dbReference type="ARBA" id="ARBA00049007"/>
    </source>
</evidence>
<dbReference type="InterPro" id="IPR020578">
    <property type="entry name" value="Aminotrans_V_PyrdxlP_BS"/>
</dbReference>
<dbReference type="InterPro" id="IPR000192">
    <property type="entry name" value="Aminotrans_V_dom"/>
</dbReference>
<dbReference type="GO" id="GO:0030170">
    <property type="term" value="F:pyridoxal phosphate binding"/>
    <property type="evidence" value="ECO:0007669"/>
    <property type="project" value="TreeGrafter"/>
</dbReference>
<dbReference type="SUPFAM" id="SSF53383">
    <property type="entry name" value="PLP-dependent transferases"/>
    <property type="match status" value="1"/>
</dbReference>
<evidence type="ECO:0000256" key="4">
    <source>
        <dbReference type="ARBA" id="ARBA00013030"/>
    </source>
</evidence>
<dbReference type="GO" id="GO:0005737">
    <property type="term" value="C:cytoplasm"/>
    <property type="evidence" value="ECO:0007669"/>
    <property type="project" value="TreeGrafter"/>
</dbReference>
<evidence type="ECO:0000313" key="15">
    <source>
        <dbReference type="Proteomes" id="UP000478008"/>
    </source>
</evidence>
<dbReference type="FunFam" id="3.90.1150.10:FF:000006">
    <property type="entry name" value="Phosphoserine aminotransferase"/>
    <property type="match status" value="1"/>
</dbReference>
<dbReference type="EC" id="2.6.1.52" evidence="4"/>
<evidence type="ECO:0000256" key="12">
    <source>
        <dbReference type="RuleBase" id="RU004504"/>
    </source>
</evidence>
<name>A0A3F2XZ38_DEKBR</name>
<dbReference type="STRING" id="5007.A0A3F2XZ38"/>
<keyword evidence="9" id="KW-0718">Serine biosynthesis</keyword>
<evidence type="ECO:0000256" key="10">
    <source>
        <dbReference type="ARBA" id="ARBA00047630"/>
    </source>
</evidence>
<sequence>MSLERKEPNYFGAGPAQLPTSVLQQAAKDLINFQDLGIGAGEISHRSPAGVEIVDNTKAYLKKLWHIPDTHEVFFLQGGGTTGFSSIPTNLTASFAKKHGKAGKPAYVITGNWSSKAREEADRLGFETQVVVNAKAVDGKFGDIPDVSKWNIPKPEDTPYVYYCDNETVHGVEFREFPFDQFKGIEVVADMSSDFLSKPVDFSKYGVVFGGAQKNVGIAGVTIYIIKKALLDYPTVGELRKLDIPIAPIAFDYPTVVSKDSAYNTIPTFAVHIIELVLERLIKNGGIKNQEQENIKKSNLLYSTLEKYPAIYNLPVSKRARSRMNVVFTLKDKSLDAIFLKEAAAQKLGGLKGHRSVGGMRASLYNAVTYHSVELLAQFVENFAKEHQQ</sequence>
<feature type="domain" description="Aminotransferase class V" evidence="13">
    <location>
        <begin position="11"/>
        <end position="376"/>
    </location>
</feature>
<comment type="catalytic activity">
    <reaction evidence="11">
        <text>O-phospho-L-serine + 2-oxoglutarate = 3-phosphooxypyruvate + L-glutamate</text>
        <dbReference type="Rhea" id="RHEA:14329"/>
        <dbReference type="ChEBI" id="CHEBI:16810"/>
        <dbReference type="ChEBI" id="CHEBI:18110"/>
        <dbReference type="ChEBI" id="CHEBI:29985"/>
        <dbReference type="ChEBI" id="CHEBI:57524"/>
        <dbReference type="EC" id="2.6.1.52"/>
    </reaction>
</comment>
<evidence type="ECO:0000256" key="6">
    <source>
        <dbReference type="ARBA" id="ARBA00022605"/>
    </source>
</evidence>
<accession>A0A3F2XZ38</accession>
<protein>
    <recommendedName>
        <fullName evidence="4">phosphoserine transaminase</fullName>
        <ecNumber evidence="4">2.6.1.52</ecNumber>
    </recommendedName>
</protein>
<dbReference type="Gene3D" id="3.40.640.10">
    <property type="entry name" value="Type I PLP-dependent aspartate aminotransferase-like (Major domain)"/>
    <property type="match status" value="1"/>
</dbReference>
<dbReference type="Gene3D" id="3.90.1150.10">
    <property type="entry name" value="Aspartate Aminotransferase, domain 1"/>
    <property type="match status" value="1"/>
</dbReference>
<dbReference type="GO" id="GO:0004648">
    <property type="term" value="F:O-phospho-L-serine:2-oxoglutarate aminotransferase activity"/>
    <property type="evidence" value="ECO:0007669"/>
    <property type="project" value="UniProtKB-EC"/>
</dbReference>
<evidence type="ECO:0000256" key="9">
    <source>
        <dbReference type="ARBA" id="ARBA00023299"/>
    </source>
</evidence>
<organism evidence="14 15">
    <name type="scientific">Dekkera bruxellensis</name>
    <name type="common">Brettanomyces custersii</name>
    <dbReference type="NCBI Taxonomy" id="5007"/>
    <lineage>
        <taxon>Eukaryota</taxon>
        <taxon>Fungi</taxon>
        <taxon>Dikarya</taxon>
        <taxon>Ascomycota</taxon>
        <taxon>Saccharomycotina</taxon>
        <taxon>Pichiomycetes</taxon>
        <taxon>Pichiales</taxon>
        <taxon>Pichiaceae</taxon>
        <taxon>Brettanomyces</taxon>
    </lineage>
</organism>
<dbReference type="PANTHER" id="PTHR43247">
    <property type="entry name" value="PHOSPHOSERINE AMINOTRANSFERASE"/>
    <property type="match status" value="1"/>
</dbReference>
<dbReference type="Proteomes" id="UP000478008">
    <property type="component" value="Unassembled WGS sequence"/>
</dbReference>
<evidence type="ECO:0000256" key="1">
    <source>
        <dbReference type="ARBA" id="ARBA00001933"/>
    </source>
</evidence>
<keyword evidence="6" id="KW-0028">Amino-acid biosynthesis</keyword>
<keyword evidence="15" id="KW-1185">Reference proteome</keyword>
<dbReference type="InterPro" id="IPR015424">
    <property type="entry name" value="PyrdxlP-dep_Trfase"/>
</dbReference>
<evidence type="ECO:0000256" key="3">
    <source>
        <dbReference type="ARBA" id="ARBA00006904"/>
    </source>
</evidence>
<comment type="pathway">
    <text evidence="2">Amino-acid biosynthesis; L-serine biosynthesis; L-serine from 3-phospho-D-glycerate: step 2/3.</text>
</comment>
<dbReference type="HAMAP" id="MF_00160">
    <property type="entry name" value="SerC_aminotrans_5"/>
    <property type="match status" value="1"/>
</dbReference>
<dbReference type="PIRSF" id="PIRSF000525">
    <property type="entry name" value="SerC"/>
    <property type="match status" value="1"/>
</dbReference>
<dbReference type="InterPro" id="IPR015422">
    <property type="entry name" value="PyrdxlP-dep_Trfase_small"/>
</dbReference>
<gene>
    <name evidence="14" type="primary">SER1</name>
    <name evidence="14" type="ORF">DEBR0S1_13278G</name>
</gene>